<keyword evidence="1" id="KW-0472">Membrane</keyword>
<dbReference type="WBParaSite" id="Minc3s00384g11395">
    <property type="protein sequence ID" value="Minc3s00384g11395"/>
    <property type="gene ID" value="Minc3s00384g11395"/>
</dbReference>
<evidence type="ECO:0000313" key="3">
    <source>
        <dbReference type="WBParaSite" id="Minc3s00384g11395"/>
    </source>
</evidence>
<keyword evidence="2" id="KW-1185">Reference proteome</keyword>
<keyword evidence="1" id="KW-1133">Transmembrane helix</keyword>
<protein>
    <submittedName>
        <fullName evidence="3">Candidate secreted effector</fullName>
    </submittedName>
</protein>
<accession>A0A914LAY4</accession>
<dbReference type="AlphaFoldDB" id="A0A914LAY4"/>
<name>A0A914LAY4_MELIC</name>
<keyword evidence="1" id="KW-0812">Transmembrane</keyword>
<evidence type="ECO:0000313" key="2">
    <source>
        <dbReference type="Proteomes" id="UP000887563"/>
    </source>
</evidence>
<sequence length="127" mass="15264">MYFIICWFFETFIFIINMLGFHIRKAGMNNLNKELTDWKLSNMYLWKSPTITKIILRSGHKSLPTTIWRRLFNSNNFSKFIMKSIFSSFKPRIVSIKFCIWLLDINGRWQNTKNGKINLLNDFKLTL</sequence>
<feature type="transmembrane region" description="Helical" evidence="1">
    <location>
        <begin position="6"/>
        <end position="23"/>
    </location>
</feature>
<organism evidence="2 3">
    <name type="scientific">Meloidogyne incognita</name>
    <name type="common">Southern root-knot nematode worm</name>
    <name type="synonym">Oxyuris incognita</name>
    <dbReference type="NCBI Taxonomy" id="6306"/>
    <lineage>
        <taxon>Eukaryota</taxon>
        <taxon>Metazoa</taxon>
        <taxon>Ecdysozoa</taxon>
        <taxon>Nematoda</taxon>
        <taxon>Chromadorea</taxon>
        <taxon>Rhabditida</taxon>
        <taxon>Tylenchina</taxon>
        <taxon>Tylenchomorpha</taxon>
        <taxon>Tylenchoidea</taxon>
        <taxon>Meloidogynidae</taxon>
        <taxon>Meloidogyninae</taxon>
        <taxon>Meloidogyne</taxon>
        <taxon>Meloidogyne incognita group</taxon>
    </lineage>
</organism>
<proteinExistence type="predicted"/>
<reference evidence="3" key="1">
    <citation type="submission" date="2022-11" db="UniProtKB">
        <authorList>
            <consortium name="WormBaseParasite"/>
        </authorList>
    </citation>
    <scope>IDENTIFICATION</scope>
</reference>
<dbReference type="Proteomes" id="UP000887563">
    <property type="component" value="Unplaced"/>
</dbReference>
<evidence type="ECO:0000256" key="1">
    <source>
        <dbReference type="SAM" id="Phobius"/>
    </source>
</evidence>